<dbReference type="GO" id="GO:0003677">
    <property type="term" value="F:DNA binding"/>
    <property type="evidence" value="ECO:0007669"/>
    <property type="project" value="UniProtKB-KW"/>
</dbReference>
<dbReference type="InterPro" id="IPR036693">
    <property type="entry name" value="TF_LuxR_autoind-bd_dom_sf"/>
</dbReference>
<dbReference type="AlphaFoldDB" id="A0A2S5JK28"/>
<name>A0A2S5JK28_9RHOB</name>
<evidence type="ECO:0000259" key="4">
    <source>
        <dbReference type="Pfam" id="PF03472"/>
    </source>
</evidence>
<gene>
    <name evidence="5" type="ORF">LV82_00967</name>
</gene>
<dbReference type="RefSeq" id="WP_104069565.1">
    <property type="nucleotide sequence ID" value="NZ_PRDS01000002.1"/>
</dbReference>
<protein>
    <submittedName>
        <fullName evidence="5">LuxR family transcriptional regulator</fullName>
    </submittedName>
</protein>
<keyword evidence="2" id="KW-0238">DNA-binding</keyword>
<sequence length="161" mass="18056">MTSGESVSAILKRLHVASPSGFAIGLHITYTTPRYMFQSYPREWLDAYSRQGLLMRDPTVNWGFANRGWVRWSALANDDPDGVMRMAAEHGINFGVVISTLRGGSRTIASFARPEREFTDDEIAAIEEDLGRLHDATLKAPFLSPSLHEMLRQMSIYLTHG</sequence>
<feature type="domain" description="Transcription factor LuxR-like autoinducer-binding" evidence="4">
    <location>
        <begin position="33"/>
        <end position="130"/>
    </location>
</feature>
<keyword evidence="6" id="KW-1185">Reference proteome</keyword>
<evidence type="ECO:0000256" key="1">
    <source>
        <dbReference type="ARBA" id="ARBA00023015"/>
    </source>
</evidence>
<evidence type="ECO:0000256" key="2">
    <source>
        <dbReference type="ARBA" id="ARBA00023125"/>
    </source>
</evidence>
<dbReference type="Pfam" id="PF03472">
    <property type="entry name" value="Autoind_bind"/>
    <property type="match status" value="1"/>
</dbReference>
<keyword evidence="3" id="KW-0804">Transcription</keyword>
<comment type="caution">
    <text evidence="5">The sequence shown here is derived from an EMBL/GenBank/DDBJ whole genome shotgun (WGS) entry which is preliminary data.</text>
</comment>
<evidence type="ECO:0000313" key="6">
    <source>
        <dbReference type="Proteomes" id="UP000239736"/>
    </source>
</evidence>
<evidence type="ECO:0000256" key="3">
    <source>
        <dbReference type="ARBA" id="ARBA00023163"/>
    </source>
</evidence>
<dbReference type="SUPFAM" id="SSF75516">
    <property type="entry name" value="Pheromone-binding domain of LuxR-like quorum-sensing transcription factors"/>
    <property type="match status" value="1"/>
</dbReference>
<dbReference type="OrthoDB" id="7826109at2"/>
<dbReference type="Proteomes" id="UP000239736">
    <property type="component" value="Unassembled WGS sequence"/>
</dbReference>
<dbReference type="InterPro" id="IPR005143">
    <property type="entry name" value="TF_LuxR_autoind-bd_dom"/>
</dbReference>
<dbReference type="EMBL" id="PRDS01000002">
    <property type="protein sequence ID" value="PPB81751.1"/>
    <property type="molecule type" value="Genomic_DNA"/>
</dbReference>
<organism evidence="5 6">
    <name type="scientific">Albidovulum inexpectatum</name>
    <dbReference type="NCBI Taxonomy" id="196587"/>
    <lineage>
        <taxon>Bacteria</taxon>
        <taxon>Pseudomonadati</taxon>
        <taxon>Pseudomonadota</taxon>
        <taxon>Alphaproteobacteria</taxon>
        <taxon>Rhodobacterales</taxon>
        <taxon>Paracoccaceae</taxon>
        <taxon>Albidovulum</taxon>
    </lineage>
</organism>
<proteinExistence type="predicted"/>
<dbReference type="Gene3D" id="3.30.450.80">
    <property type="entry name" value="Transcription factor LuxR-like, autoinducer-binding domain"/>
    <property type="match status" value="1"/>
</dbReference>
<keyword evidence="1" id="KW-0805">Transcription regulation</keyword>
<reference evidence="5 6" key="1">
    <citation type="submission" date="2018-01" db="EMBL/GenBank/DDBJ databases">
        <title>Genomic Encyclopedia of Archaeal and Bacterial Type Strains, Phase II (KMG-II): from individual species to whole genera.</title>
        <authorList>
            <person name="Goeker M."/>
        </authorList>
    </citation>
    <scope>NUCLEOTIDE SEQUENCE [LARGE SCALE GENOMIC DNA]</scope>
    <source>
        <strain evidence="5 6">DSM 12048</strain>
    </source>
</reference>
<evidence type="ECO:0000313" key="5">
    <source>
        <dbReference type="EMBL" id="PPB81751.1"/>
    </source>
</evidence>
<accession>A0A2S5JK28</accession>